<evidence type="ECO:0000256" key="2">
    <source>
        <dbReference type="SAM" id="Coils"/>
    </source>
</evidence>
<feature type="coiled-coil region" evidence="2">
    <location>
        <begin position="39"/>
        <end position="66"/>
    </location>
</feature>
<dbReference type="EMBL" id="SNZG01000012">
    <property type="protein sequence ID" value="TDR39243.1"/>
    <property type="molecule type" value="Genomic_DNA"/>
</dbReference>
<organism evidence="4 6">
    <name type="scientific">Kurthia zopfii</name>
    <dbReference type="NCBI Taxonomy" id="1650"/>
    <lineage>
        <taxon>Bacteria</taxon>
        <taxon>Bacillati</taxon>
        <taxon>Bacillota</taxon>
        <taxon>Bacilli</taxon>
        <taxon>Bacillales</taxon>
        <taxon>Caryophanaceae</taxon>
        <taxon>Kurthia</taxon>
    </lineage>
</organism>
<gene>
    <name evidence="4" type="primary">yvyG</name>
    <name evidence="5" type="ORF">DFR61_11217</name>
    <name evidence="4" type="ORF">NCTC10597_00451</name>
</gene>
<dbReference type="InterPro" id="IPR036679">
    <property type="entry name" value="FlgN-like_sf"/>
</dbReference>
<dbReference type="OrthoDB" id="2381500at2"/>
<reference evidence="5 7" key="2">
    <citation type="submission" date="2019-03" db="EMBL/GenBank/DDBJ databases">
        <title>Genomic Encyclopedia of Type Strains, Phase IV (KMG-IV): sequencing the most valuable type-strain genomes for metagenomic binning, comparative biology and taxonomic classification.</title>
        <authorList>
            <person name="Goeker M."/>
        </authorList>
    </citation>
    <scope>NUCLEOTIDE SEQUENCE [LARGE SCALE GENOMIC DNA]</scope>
    <source>
        <strain evidence="5 7">DSM 20580</strain>
    </source>
</reference>
<evidence type="ECO:0000256" key="1">
    <source>
        <dbReference type="ARBA" id="ARBA00022795"/>
    </source>
</evidence>
<reference evidence="4 6" key="1">
    <citation type="submission" date="2018-06" db="EMBL/GenBank/DDBJ databases">
        <authorList>
            <consortium name="Pathogen Informatics"/>
            <person name="Doyle S."/>
        </authorList>
    </citation>
    <scope>NUCLEOTIDE SEQUENCE [LARGE SCALE GENOMIC DNA]</scope>
    <source>
        <strain evidence="4 6">NCTC10597</strain>
    </source>
</reference>
<dbReference type="AlphaFoldDB" id="A0A8B4Q8G1"/>
<dbReference type="Gene3D" id="1.20.58.300">
    <property type="entry name" value="FlgN-like"/>
    <property type="match status" value="1"/>
</dbReference>
<proteinExistence type="predicted"/>
<dbReference type="Pfam" id="PF05130">
    <property type="entry name" value="FlgN"/>
    <property type="match status" value="1"/>
</dbReference>
<keyword evidence="7" id="KW-1185">Reference proteome</keyword>
<feature type="region of interest" description="Disordered" evidence="3">
    <location>
        <begin position="141"/>
        <end position="162"/>
    </location>
</feature>
<evidence type="ECO:0000313" key="6">
    <source>
        <dbReference type="Proteomes" id="UP000254330"/>
    </source>
</evidence>
<dbReference type="RefSeq" id="WP_109349403.1">
    <property type="nucleotide sequence ID" value="NZ_BJUE01000032.1"/>
</dbReference>
<dbReference type="Proteomes" id="UP000294641">
    <property type="component" value="Unassembled WGS sequence"/>
</dbReference>
<evidence type="ECO:0000313" key="4">
    <source>
        <dbReference type="EMBL" id="STX08785.1"/>
    </source>
</evidence>
<sequence length="162" mass="18582">MSIEQILMIMDKLNMMHRSLLKLAYHKTEILQSAKVEGLDETMKNEQSHIAAISQLENQRQEAVEQFFKERQVTSAGVAVSDLMNYASEDEKNQLEEKRKSLLLTVTTLQNQNDMNQKLLFQSLQFVNLTLDLLRPQPDQINYSSTSGNRKSAMQGQFDSKA</sequence>
<evidence type="ECO:0000313" key="5">
    <source>
        <dbReference type="EMBL" id="TDR39243.1"/>
    </source>
</evidence>
<evidence type="ECO:0000313" key="7">
    <source>
        <dbReference type="Proteomes" id="UP000294641"/>
    </source>
</evidence>
<dbReference type="GO" id="GO:0044780">
    <property type="term" value="P:bacterial-type flagellum assembly"/>
    <property type="evidence" value="ECO:0007669"/>
    <property type="project" value="InterPro"/>
</dbReference>
<accession>A0A8B4Q8G1</accession>
<dbReference type="Proteomes" id="UP000254330">
    <property type="component" value="Unassembled WGS sequence"/>
</dbReference>
<protein>
    <submittedName>
        <fullName evidence="4">FlgN protein</fullName>
    </submittedName>
</protein>
<dbReference type="InterPro" id="IPR007809">
    <property type="entry name" value="FlgN-like"/>
</dbReference>
<evidence type="ECO:0000256" key="3">
    <source>
        <dbReference type="SAM" id="MobiDB-lite"/>
    </source>
</evidence>
<name>A0A8B4Q8G1_9BACL</name>
<dbReference type="SUPFAM" id="SSF140566">
    <property type="entry name" value="FlgN-like"/>
    <property type="match status" value="1"/>
</dbReference>
<comment type="caution">
    <text evidence="4">The sequence shown here is derived from an EMBL/GenBank/DDBJ whole genome shotgun (WGS) entry which is preliminary data.</text>
</comment>
<keyword evidence="2" id="KW-0175">Coiled coil</keyword>
<keyword evidence="1" id="KW-1005">Bacterial flagellum biogenesis</keyword>
<dbReference type="EMBL" id="UGNP01000001">
    <property type="protein sequence ID" value="STX08785.1"/>
    <property type="molecule type" value="Genomic_DNA"/>
</dbReference>